<evidence type="ECO:0000313" key="1">
    <source>
        <dbReference type="EMBL" id="GBP56453.1"/>
    </source>
</evidence>
<name>A0A4C1WZY4_EUMVA</name>
<dbReference type="EMBL" id="BGZK01000693">
    <property type="protein sequence ID" value="GBP56453.1"/>
    <property type="molecule type" value="Genomic_DNA"/>
</dbReference>
<dbReference type="AlphaFoldDB" id="A0A4C1WZY4"/>
<evidence type="ECO:0000313" key="2">
    <source>
        <dbReference type="Proteomes" id="UP000299102"/>
    </source>
</evidence>
<accession>A0A4C1WZY4</accession>
<reference evidence="1 2" key="1">
    <citation type="journal article" date="2019" name="Commun. Biol.">
        <title>The bagworm genome reveals a unique fibroin gene that provides high tensile strength.</title>
        <authorList>
            <person name="Kono N."/>
            <person name="Nakamura H."/>
            <person name="Ohtoshi R."/>
            <person name="Tomita M."/>
            <person name="Numata K."/>
            <person name="Arakawa K."/>
        </authorList>
    </citation>
    <scope>NUCLEOTIDE SEQUENCE [LARGE SCALE GENOMIC DNA]</scope>
</reference>
<proteinExistence type="predicted"/>
<comment type="caution">
    <text evidence="1">The sequence shown here is derived from an EMBL/GenBank/DDBJ whole genome shotgun (WGS) entry which is preliminary data.</text>
</comment>
<gene>
    <name evidence="1" type="ORF">EVAR_40444_1</name>
</gene>
<sequence>MRISDFVVAMTTSVADGLRLKNSSVDPPLFKNEPHIVWFRPQLLFVCRSVNRVRQTARAHKVAPAQAGGGRL</sequence>
<dbReference type="Proteomes" id="UP000299102">
    <property type="component" value="Unassembled WGS sequence"/>
</dbReference>
<organism evidence="1 2">
    <name type="scientific">Eumeta variegata</name>
    <name type="common">Bagworm moth</name>
    <name type="synonym">Eumeta japonica</name>
    <dbReference type="NCBI Taxonomy" id="151549"/>
    <lineage>
        <taxon>Eukaryota</taxon>
        <taxon>Metazoa</taxon>
        <taxon>Ecdysozoa</taxon>
        <taxon>Arthropoda</taxon>
        <taxon>Hexapoda</taxon>
        <taxon>Insecta</taxon>
        <taxon>Pterygota</taxon>
        <taxon>Neoptera</taxon>
        <taxon>Endopterygota</taxon>
        <taxon>Lepidoptera</taxon>
        <taxon>Glossata</taxon>
        <taxon>Ditrysia</taxon>
        <taxon>Tineoidea</taxon>
        <taxon>Psychidae</taxon>
        <taxon>Oiketicinae</taxon>
        <taxon>Eumeta</taxon>
    </lineage>
</organism>
<protein>
    <submittedName>
        <fullName evidence="1">Uncharacterized protein</fullName>
    </submittedName>
</protein>
<keyword evidence="2" id="KW-1185">Reference proteome</keyword>